<evidence type="ECO:0000256" key="6">
    <source>
        <dbReference type="ARBA" id="ARBA00023136"/>
    </source>
</evidence>
<dbReference type="InterPro" id="IPR002656">
    <property type="entry name" value="Acyl_transf_3_dom"/>
</dbReference>
<dbReference type="PANTHER" id="PTHR40074">
    <property type="entry name" value="O-ACETYLTRANSFERASE WECH"/>
    <property type="match status" value="1"/>
</dbReference>
<comment type="subcellular location">
    <subcellularLocation>
        <location evidence="1">Cell membrane</location>
        <topology evidence="1">Multi-pass membrane protein</topology>
    </subcellularLocation>
</comment>
<evidence type="ECO:0000256" key="7">
    <source>
        <dbReference type="SAM" id="Phobius"/>
    </source>
</evidence>
<feature type="transmembrane region" description="Helical" evidence="7">
    <location>
        <begin position="282"/>
        <end position="301"/>
    </location>
</feature>
<feature type="transmembrane region" description="Helical" evidence="7">
    <location>
        <begin position="244"/>
        <end position="262"/>
    </location>
</feature>
<dbReference type="GO" id="GO:0005886">
    <property type="term" value="C:plasma membrane"/>
    <property type="evidence" value="ECO:0007669"/>
    <property type="project" value="UniProtKB-SubCell"/>
</dbReference>
<keyword evidence="9" id="KW-0012">Acyltransferase</keyword>
<dbReference type="EMBL" id="NMQW01000017">
    <property type="protein sequence ID" value="OXM85950.1"/>
    <property type="molecule type" value="Genomic_DNA"/>
</dbReference>
<feature type="transmembrane region" description="Helical" evidence="7">
    <location>
        <begin position="215"/>
        <end position="232"/>
    </location>
</feature>
<dbReference type="Pfam" id="PF01757">
    <property type="entry name" value="Acyl_transf_3"/>
    <property type="match status" value="1"/>
</dbReference>
<comment type="caution">
    <text evidence="9">The sequence shown here is derived from an EMBL/GenBank/DDBJ whole genome shotgun (WGS) entry which is preliminary data.</text>
</comment>
<name>A0A229URC8_9BACL</name>
<keyword evidence="3" id="KW-1003">Cell membrane</keyword>
<protein>
    <submittedName>
        <fullName evidence="9">Acyltransferase</fullName>
    </submittedName>
</protein>
<keyword evidence="9" id="KW-0808">Transferase</keyword>
<feature type="transmembrane region" description="Helical" evidence="7">
    <location>
        <begin position="348"/>
        <end position="369"/>
    </location>
</feature>
<accession>A0A229URC8</accession>
<proteinExistence type="inferred from homology"/>
<dbReference type="GO" id="GO:0009246">
    <property type="term" value="P:enterobacterial common antigen biosynthetic process"/>
    <property type="evidence" value="ECO:0007669"/>
    <property type="project" value="TreeGrafter"/>
</dbReference>
<dbReference type="PANTHER" id="PTHR40074:SF2">
    <property type="entry name" value="O-ACETYLTRANSFERASE WECH"/>
    <property type="match status" value="1"/>
</dbReference>
<feature type="domain" description="Acyltransferase 3" evidence="8">
    <location>
        <begin position="15"/>
        <end position="366"/>
    </location>
</feature>
<keyword evidence="6 7" id="KW-0472">Membrane</keyword>
<evidence type="ECO:0000259" key="8">
    <source>
        <dbReference type="Pfam" id="PF01757"/>
    </source>
</evidence>
<dbReference type="AlphaFoldDB" id="A0A229URC8"/>
<evidence type="ECO:0000256" key="1">
    <source>
        <dbReference type="ARBA" id="ARBA00004651"/>
    </source>
</evidence>
<feature type="transmembrane region" description="Helical" evidence="7">
    <location>
        <begin position="321"/>
        <end position="342"/>
    </location>
</feature>
<feature type="transmembrane region" description="Helical" evidence="7">
    <location>
        <begin position="135"/>
        <end position="156"/>
    </location>
</feature>
<feature type="transmembrane region" description="Helical" evidence="7">
    <location>
        <begin position="168"/>
        <end position="184"/>
    </location>
</feature>
<reference evidence="9 10" key="1">
    <citation type="submission" date="2017-07" db="EMBL/GenBank/DDBJ databases">
        <title>Genome sequencing and assembly of Paenibacillus rigui.</title>
        <authorList>
            <person name="Mayilraj S."/>
        </authorList>
    </citation>
    <scope>NUCLEOTIDE SEQUENCE [LARGE SCALE GENOMIC DNA]</scope>
    <source>
        <strain evidence="9 10">JCM 16352</strain>
    </source>
</reference>
<evidence type="ECO:0000313" key="9">
    <source>
        <dbReference type="EMBL" id="OXM85950.1"/>
    </source>
</evidence>
<evidence type="ECO:0000313" key="10">
    <source>
        <dbReference type="Proteomes" id="UP000215509"/>
    </source>
</evidence>
<dbReference type="Proteomes" id="UP000215509">
    <property type="component" value="Unassembled WGS sequence"/>
</dbReference>
<organism evidence="9 10">
    <name type="scientific">Paenibacillus rigui</name>
    <dbReference type="NCBI Taxonomy" id="554312"/>
    <lineage>
        <taxon>Bacteria</taxon>
        <taxon>Bacillati</taxon>
        <taxon>Bacillota</taxon>
        <taxon>Bacilli</taxon>
        <taxon>Bacillales</taxon>
        <taxon>Paenibacillaceae</taxon>
        <taxon>Paenibacillus</taxon>
    </lineage>
</organism>
<keyword evidence="10" id="KW-1185">Reference proteome</keyword>
<feature type="transmembrane region" description="Helical" evidence="7">
    <location>
        <begin position="51"/>
        <end position="75"/>
    </location>
</feature>
<dbReference type="GO" id="GO:0016413">
    <property type="term" value="F:O-acetyltransferase activity"/>
    <property type="evidence" value="ECO:0007669"/>
    <property type="project" value="TreeGrafter"/>
</dbReference>
<evidence type="ECO:0000256" key="2">
    <source>
        <dbReference type="ARBA" id="ARBA00007400"/>
    </source>
</evidence>
<keyword evidence="4 7" id="KW-0812">Transmembrane</keyword>
<feature type="transmembrane region" description="Helical" evidence="7">
    <location>
        <begin position="20"/>
        <end position="39"/>
    </location>
</feature>
<dbReference type="OrthoDB" id="569695at2"/>
<feature type="transmembrane region" description="Helical" evidence="7">
    <location>
        <begin position="95"/>
        <end position="115"/>
    </location>
</feature>
<evidence type="ECO:0000256" key="5">
    <source>
        <dbReference type="ARBA" id="ARBA00022989"/>
    </source>
</evidence>
<sequence length="389" mass="43747">MGRSRKVVAKKAKIDEIQTLRGLAFLAVVLQHAIGHYAYVPEAGLADGTLLGVWLILAKFAVPMFIFITGLVLFYNYPDGVPYGPFLLKRFKDIVLPYLLWSLIYAFFFGGIQTINGSNVLQILHDWATGKASYHLWYVVMVIQLYVCFPFVQKIVQRVYRALNHNPGVLRFGFILLCVGYVWLTGQIGEISRWAEELHVPLLTPLFTEYADRNAFYFFIYFLLGAAAGLNFQQWKQRLWNGRYGWIGLYAIVSSILMYRIVASFGEPVHIQYNATLLLQPFMAVFLLVSVLAVGVIAIAFHQKAGSKPIAWMAFIGQYSYGAYLAHAFMLTFSTAAADWLLPDSNMTLRTAVAFVLCSLLSLILAKLLGRFRIGRLLTGAPAPRKANA</sequence>
<evidence type="ECO:0000256" key="4">
    <source>
        <dbReference type="ARBA" id="ARBA00022692"/>
    </source>
</evidence>
<keyword evidence="5 7" id="KW-1133">Transmembrane helix</keyword>
<evidence type="ECO:0000256" key="3">
    <source>
        <dbReference type="ARBA" id="ARBA00022475"/>
    </source>
</evidence>
<comment type="similarity">
    <text evidence="2">Belongs to the acyltransferase 3 family.</text>
</comment>
<gene>
    <name evidence="9" type="ORF">CF651_12025</name>
</gene>